<comment type="caution">
    <text evidence="1">The sequence shown here is derived from an EMBL/GenBank/DDBJ whole genome shotgun (WGS) entry which is preliminary data.</text>
</comment>
<evidence type="ECO:0000313" key="2">
    <source>
        <dbReference type="Proteomes" id="UP000789405"/>
    </source>
</evidence>
<feature type="non-terminal residue" evidence="1">
    <location>
        <position position="1"/>
    </location>
</feature>
<reference evidence="1" key="1">
    <citation type="submission" date="2021-06" db="EMBL/GenBank/DDBJ databases">
        <authorList>
            <person name="Kallberg Y."/>
            <person name="Tangrot J."/>
            <person name="Rosling A."/>
        </authorList>
    </citation>
    <scope>NUCLEOTIDE SEQUENCE</scope>
    <source>
        <strain evidence="1">MA453B</strain>
    </source>
</reference>
<dbReference type="AlphaFoldDB" id="A0A9N9BW79"/>
<sequence length="234" mass="27411">ESLDFNSDNVVVNESPMKCSSGNKMIDIFLKSKGDQFLWISYNYFRDIRYLPKSGFGTVYKAKWNKIEVVLKCLYSSVNINIDFLEEANSHKNFMNYNGVIQLYGITHDPFKKNYLMVMNKKVCDGKRPDITEDTRNCFKELMIRCWDNDPLQRPTINEVYKTLSGWKSSENEQFEEAERKLLNPMQVKIYMNFTHSEAIYTSRLLNNMIKSLFHIDGLAFIPGIFLKNSNLIL</sequence>
<accession>A0A9N9BW79</accession>
<dbReference type="OrthoDB" id="2447094at2759"/>
<dbReference type="InterPro" id="IPR011009">
    <property type="entry name" value="Kinase-like_dom_sf"/>
</dbReference>
<proteinExistence type="predicted"/>
<name>A0A9N9BW79_9GLOM</name>
<dbReference type="InterPro" id="IPR051681">
    <property type="entry name" value="Ser/Thr_Kinases-Pseudokinases"/>
</dbReference>
<dbReference type="Proteomes" id="UP000789405">
    <property type="component" value="Unassembled WGS sequence"/>
</dbReference>
<gene>
    <name evidence="1" type="ORF">DERYTH_LOCUS6549</name>
</gene>
<dbReference type="Gene3D" id="1.10.510.10">
    <property type="entry name" value="Transferase(Phosphotransferase) domain 1"/>
    <property type="match status" value="2"/>
</dbReference>
<organism evidence="1 2">
    <name type="scientific">Dentiscutata erythropus</name>
    <dbReference type="NCBI Taxonomy" id="1348616"/>
    <lineage>
        <taxon>Eukaryota</taxon>
        <taxon>Fungi</taxon>
        <taxon>Fungi incertae sedis</taxon>
        <taxon>Mucoromycota</taxon>
        <taxon>Glomeromycotina</taxon>
        <taxon>Glomeromycetes</taxon>
        <taxon>Diversisporales</taxon>
        <taxon>Gigasporaceae</taxon>
        <taxon>Dentiscutata</taxon>
    </lineage>
</organism>
<keyword evidence="2" id="KW-1185">Reference proteome</keyword>
<dbReference type="PANTHER" id="PTHR44329">
    <property type="entry name" value="SERINE/THREONINE-PROTEIN KINASE TNNI3K-RELATED"/>
    <property type="match status" value="1"/>
</dbReference>
<dbReference type="EMBL" id="CAJVPY010003000">
    <property type="protein sequence ID" value="CAG8578177.1"/>
    <property type="molecule type" value="Genomic_DNA"/>
</dbReference>
<dbReference type="GO" id="GO:0004674">
    <property type="term" value="F:protein serine/threonine kinase activity"/>
    <property type="evidence" value="ECO:0007669"/>
    <property type="project" value="TreeGrafter"/>
</dbReference>
<protein>
    <submittedName>
        <fullName evidence="1">27190_t:CDS:1</fullName>
    </submittedName>
</protein>
<dbReference type="PANTHER" id="PTHR44329:SF6">
    <property type="entry name" value="RECEPTOR-INTERACTING SERINE_THREONINE-PROTEIN KINASE 1"/>
    <property type="match status" value="1"/>
</dbReference>
<evidence type="ECO:0000313" key="1">
    <source>
        <dbReference type="EMBL" id="CAG8578177.1"/>
    </source>
</evidence>
<dbReference type="SUPFAM" id="SSF56112">
    <property type="entry name" value="Protein kinase-like (PK-like)"/>
    <property type="match status" value="1"/>
</dbReference>